<protein>
    <submittedName>
        <fullName evidence="2">Uncharacterized protein</fullName>
    </submittedName>
</protein>
<keyword evidence="1" id="KW-1133">Transmembrane helix</keyword>
<keyword evidence="1" id="KW-0472">Membrane</keyword>
<feature type="transmembrane region" description="Helical" evidence="1">
    <location>
        <begin position="307"/>
        <end position="324"/>
    </location>
</feature>
<evidence type="ECO:0000313" key="3">
    <source>
        <dbReference type="Proteomes" id="UP000093740"/>
    </source>
</evidence>
<reference evidence="2 3" key="1">
    <citation type="journal article" date="2015" name="Stand. Genomic Sci.">
        <title>Genome sequence of a native-feather degrading extremely thermophilic Eubacterium, Fervidobacterium islandicum AW-1.</title>
        <authorList>
            <person name="Lee Y.J."/>
            <person name="Jeong H."/>
            <person name="Park G.S."/>
            <person name="Kwak Y."/>
            <person name="Lee S.J."/>
            <person name="Lee S.J."/>
            <person name="Park M.K."/>
            <person name="Kim J.Y."/>
            <person name="Kang H.K."/>
            <person name="Shin J.H."/>
            <person name="Lee D.W."/>
        </authorList>
    </citation>
    <scope>NUCLEOTIDE SEQUENCE [LARGE SCALE GENOMIC DNA]</scope>
    <source>
        <strain evidence="2 3">AW-1</strain>
    </source>
</reference>
<dbReference type="RefSeq" id="WP_249477080.1">
    <property type="nucleotide sequence ID" value="NZ_CP014334.2"/>
</dbReference>
<feature type="transmembrane region" description="Helical" evidence="1">
    <location>
        <begin position="593"/>
        <end position="611"/>
    </location>
</feature>
<feature type="transmembrane region" description="Helical" evidence="1">
    <location>
        <begin position="49"/>
        <end position="68"/>
    </location>
</feature>
<sequence length="659" mass="76441">MCYNIINERHLKFNHRKYKAKIYKKVDEKEGVRRVRVTRQIKHLQNSSYLFVLIAFFLSFFVSMLFGLDMEKAKEIYRSYLSPTSEFHRTVLSYINNDLPIYRFLKIYMVGSTEKTETTKKTGDYLEAIKPLETANSDEERLARAVYLSYWEAKLNNRSFGRELVKGSPIFNSFFNEYQMRLVDAFGNYAQDLAAYLFGADVNLPYVPEELRKLRTDILGDYEYVPVYNGEELAAITLIMKEPEVVKTLSDIILESEKSAQDYDPEMLILRTRGTIFRSSYNLIAGLKDEIASEFVEITPKERNYAWIRWIIYAGIVLIWLYVYKNINIPLALIIASETVYIGVFMNMQSTSDGMIYGIVMAIALLFSIFYFLFKKQPVLFLISVLTAVTLFLPSFATKDLLMPESFSSSPFYSTLVNEVLEEPLSVVQRRLKDYNTTVNESIEKFNAVLTDAGIDVYTLSDEYVAPEAFEKRVEYVKELVKKTNDKNLTKQLNDFIYFETKRAKKVEKIISEFERDFRKFAAIGSDTFRNKLAEFAESKFQGMHKDRLLKAISSTPKKAYVTLPTYKAYYSLSAVILISLSLFLIALKRYEAFIPLVGALAVSVLTLFRTQNVFVQVGVPSLSVYISWLIPYTLVLSFALGFYWLKENHIILRRRERV</sequence>
<organism evidence="2 3">
    <name type="scientific">Fervidobacterium islandicum</name>
    <dbReference type="NCBI Taxonomy" id="2423"/>
    <lineage>
        <taxon>Bacteria</taxon>
        <taxon>Thermotogati</taxon>
        <taxon>Thermotogota</taxon>
        <taxon>Thermotogae</taxon>
        <taxon>Thermotogales</taxon>
        <taxon>Fervidobacteriaceae</taxon>
        <taxon>Fervidobacterium</taxon>
    </lineage>
</organism>
<gene>
    <name evidence="2" type="ORF">NA23_00015</name>
</gene>
<dbReference type="RefSeq" id="WP_033192555.1">
    <property type="nucleotide sequence ID" value="NZ_CP126499.1"/>
</dbReference>
<feature type="transmembrane region" description="Helical" evidence="1">
    <location>
        <begin position="331"/>
        <end position="348"/>
    </location>
</feature>
<evidence type="ECO:0000313" key="2">
    <source>
        <dbReference type="EMBL" id="AMW33603.2"/>
    </source>
</evidence>
<keyword evidence="1" id="KW-0812">Transmembrane</keyword>
<proteinExistence type="predicted"/>
<feature type="transmembrane region" description="Helical" evidence="1">
    <location>
        <begin position="569"/>
        <end position="588"/>
    </location>
</feature>
<dbReference type="Proteomes" id="UP000093740">
    <property type="component" value="Chromosome"/>
</dbReference>
<dbReference type="KEGG" id="fia:NA23_00015"/>
<dbReference type="EMBL" id="CP014334">
    <property type="protein sequence ID" value="AMW33603.2"/>
    <property type="molecule type" value="Genomic_DNA"/>
</dbReference>
<evidence type="ECO:0000256" key="1">
    <source>
        <dbReference type="SAM" id="Phobius"/>
    </source>
</evidence>
<feature type="transmembrane region" description="Helical" evidence="1">
    <location>
        <begin position="623"/>
        <end position="646"/>
    </location>
</feature>
<dbReference type="AlphaFoldDB" id="A0AAI8CNK2"/>
<feature type="transmembrane region" description="Helical" evidence="1">
    <location>
        <begin position="379"/>
        <end position="397"/>
    </location>
</feature>
<name>A0AAI8CNK2_FERIS</name>
<feature type="transmembrane region" description="Helical" evidence="1">
    <location>
        <begin position="354"/>
        <end position="374"/>
    </location>
</feature>
<keyword evidence="3" id="KW-1185">Reference proteome</keyword>
<accession>A0AAI8CNK2</accession>